<sequence>MIYADLAFTTWNDRSDAILECAPDDKFKGFPHVQNWHERMTSRPSWAKAMESRARLMDEQRLTWTGMPKGFNRLEECQERLKANDETAANAATKK</sequence>
<accession>W3XNA8</accession>
<dbReference type="InterPro" id="IPR036282">
    <property type="entry name" value="Glutathione-S-Trfase_C_sf"/>
</dbReference>
<organism evidence="1 2">
    <name type="scientific">Pestalotiopsis fici (strain W106-1 / CGMCC3.15140)</name>
    <dbReference type="NCBI Taxonomy" id="1229662"/>
    <lineage>
        <taxon>Eukaryota</taxon>
        <taxon>Fungi</taxon>
        <taxon>Dikarya</taxon>
        <taxon>Ascomycota</taxon>
        <taxon>Pezizomycotina</taxon>
        <taxon>Sordariomycetes</taxon>
        <taxon>Xylariomycetidae</taxon>
        <taxon>Amphisphaeriales</taxon>
        <taxon>Sporocadaceae</taxon>
        <taxon>Pestalotiopsis</taxon>
    </lineage>
</organism>
<protein>
    <submittedName>
        <fullName evidence="1">Uncharacterized protein</fullName>
    </submittedName>
</protein>
<dbReference type="GeneID" id="19265848"/>
<dbReference type="SUPFAM" id="SSF47616">
    <property type="entry name" value="GST C-terminal domain-like"/>
    <property type="match status" value="1"/>
</dbReference>
<dbReference type="RefSeq" id="XP_007827607.1">
    <property type="nucleotide sequence ID" value="XM_007829416.1"/>
</dbReference>
<evidence type="ECO:0000313" key="2">
    <source>
        <dbReference type="Proteomes" id="UP000030651"/>
    </source>
</evidence>
<proteinExistence type="predicted"/>
<reference evidence="2" key="1">
    <citation type="journal article" date="2015" name="BMC Genomics">
        <title>Genomic and transcriptomic analysis of the endophytic fungus Pestalotiopsis fici reveals its lifestyle and high potential for synthesis of natural products.</title>
        <authorList>
            <person name="Wang X."/>
            <person name="Zhang X."/>
            <person name="Liu L."/>
            <person name="Xiang M."/>
            <person name="Wang W."/>
            <person name="Sun X."/>
            <person name="Che Y."/>
            <person name="Guo L."/>
            <person name="Liu G."/>
            <person name="Guo L."/>
            <person name="Wang C."/>
            <person name="Yin W.B."/>
            <person name="Stadler M."/>
            <person name="Zhang X."/>
            <person name="Liu X."/>
        </authorList>
    </citation>
    <scope>NUCLEOTIDE SEQUENCE [LARGE SCALE GENOMIC DNA]</scope>
    <source>
        <strain evidence="2">W106-1 / CGMCC3.15140</strain>
    </source>
</reference>
<dbReference type="HOGENOM" id="CLU_2373475_0_0_1"/>
<dbReference type="AlphaFoldDB" id="W3XNA8"/>
<dbReference type="KEGG" id="pfy:PFICI_00835"/>
<dbReference type="OrthoDB" id="422574at2759"/>
<keyword evidence="2" id="KW-1185">Reference proteome</keyword>
<dbReference type="Gene3D" id="1.20.1050.10">
    <property type="match status" value="1"/>
</dbReference>
<dbReference type="Proteomes" id="UP000030651">
    <property type="component" value="Unassembled WGS sequence"/>
</dbReference>
<dbReference type="EMBL" id="KI912109">
    <property type="protein sequence ID" value="ETS87007.1"/>
    <property type="molecule type" value="Genomic_DNA"/>
</dbReference>
<dbReference type="InParanoid" id="W3XNA8"/>
<gene>
    <name evidence="1" type="ORF">PFICI_00835</name>
</gene>
<name>W3XNA8_PESFW</name>
<evidence type="ECO:0000313" key="1">
    <source>
        <dbReference type="EMBL" id="ETS87007.1"/>
    </source>
</evidence>